<dbReference type="PANTHER" id="PTHR34820:SF4">
    <property type="entry name" value="INNER MEMBRANE PROTEIN YEBZ"/>
    <property type="match status" value="1"/>
</dbReference>
<dbReference type="PANTHER" id="PTHR34820">
    <property type="entry name" value="INNER MEMBRANE PROTEIN YEBZ"/>
    <property type="match status" value="1"/>
</dbReference>
<dbReference type="AlphaFoldDB" id="A0A9D2J641"/>
<evidence type="ECO:0000259" key="7">
    <source>
        <dbReference type="Pfam" id="PF04234"/>
    </source>
</evidence>
<reference evidence="8" key="1">
    <citation type="journal article" date="2021" name="PeerJ">
        <title>Extensive microbial diversity within the chicken gut microbiome revealed by metagenomics and culture.</title>
        <authorList>
            <person name="Gilroy R."/>
            <person name="Ravi A."/>
            <person name="Getino M."/>
            <person name="Pursley I."/>
            <person name="Horton D.L."/>
            <person name="Alikhan N.F."/>
            <person name="Baker D."/>
            <person name="Gharbi K."/>
            <person name="Hall N."/>
            <person name="Watson M."/>
            <person name="Adriaenssens E.M."/>
            <person name="Foster-Nyarko E."/>
            <person name="Jarju S."/>
            <person name="Secka A."/>
            <person name="Antonio M."/>
            <person name="Oren A."/>
            <person name="Chaudhuri R.R."/>
            <person name="La Ragione R."/>
            <person name="Hildebrand F."/>
            <person name="Pallen M.J."/>
        </authorList>
    </citation>
    <scope>NUCLEOTIDE SEQUENCE</scope>
    <source>
        <strain evidence="8">ChiGjej4B4-7305</strain>
    </source>
</reference>
<dbReference type="Pfam" id="PF04234">
    <property type="entry name" value="CopC"/>
    <property type="match status" value="1"/>
</dbReference>
<accession>A0A9D2J641</accession>
<feature type="domain" description="CopC" evidence="7">
    <location>
        <begin position="41"/>
        <end position="134"/>
    </location>
</feature>
<evidence type="ECO:0000256" key="4">
    <source>
        <dbReference type="ARBA" id="ARBA00023008"/>
    </source>
</evidence>
<dbReference type="InterPro" id="IPR014756">
    <property type="entry name" value="Ig_E-set"/>
</dbReference>
<dbReference type="GO" id="GO:0005507">
    <property type="term" value="F:copper ion binding"/>
    <property type="evidence" value="ECO:0007669"/>
    <property type="project" value="InterPro"/>
</dbReference>
<reference evidence="8" key="2">
    <citation type="submission" date="2021-04" db="EMBL/GenBank/DDBJ databases">
        <authorList>
            <person name="Gilroy R."/>
        </authorList>
    </citation>
    <scope>NUCLEOTIDE SEQUENCE</scope>
    <source>
        <strain evidence="8">ChiGjej4B4-7305</strain>
    </source>
</reference>
<proteinExistence type="predicted"/>
<dbReference type="GO" id="GO:0046688">
    <property type="term" value="P:response to copper ion"/>
    <property type="evidence" value="ECO:0007669"/>
    <property type="project" value="InterPro"/>
</dbReference>
<evidence type="ECO:0000313" key="8">
    <source>
        <dbReference type="EMBL" id="HIZ37973.1"/>
    </source>
</evidence>
<keyword evidence="3" id="KW-0732">Signal</keyword>
<evidence type="ECO:0000256" key="6">
    <source>
        <dbReference type="SAM" id="Phobius"/>
    </source>
</evidence>
<dbReference type="GO" id="GO:0042597">
    <property type="term" value="C:periplasmic space"/>
    <property type="evidence" value="ECO:0007669"/>
    <property type="project" value="InterPro"/>
</dbReference>
<evidence type="ECO:0000256" key="1">
    <source>
        <dbReference type="ARBA" id="ARBA00004196"/>
    </source>
</evidence>
<evidence type="ECO:0000256" key="3">
    <source>
        <dbReference type="ARBA" id="ARBA00022729"/>
    </source>
</evidence>
<dbReference type="InterPro" id="IPR032694">
    <property type="entry name" value="CopC/D"/>
</dbReference>
<feature type="compositionally biased region" description="Low complexity" evidence="5">
    <location>
        <begin position="193"/>
        <end position="208"/>
    </location>
</feature>
<dbReference type="GO" id="GO:0006825">
    <property type="term" value="P:copper ion transport"/>
    <property type="evidence" value="ECO:0007669"/>
    <property type="project" value="InterPro"/>
</dbReference>
<dbReference type="Gene3D" id="2.60.40.1220">
    <property type="match status" value="1"/>
</dbReference>
<dbReference type="EMBL" id="DXBY01000332">
    <property type="protein sequence ID" value="HIZ37973.1"/>
    <property type="molecule type" value="Genomic_DNA"/>
</dbReference>
<dbReference type="Proteomes" id="UP000824037">
    <property type="component" value="Unassembled WGS sequence"/>
</dbReference>
<keyword evidence="6" id="KW-0812">Transmembrane</keyword>
<protein>
    <submittedName>
        <fullName evidence="8">Copper resistance protein CopC</fullName>
    </submittedName>
</protein>
<keyword evidence="6" id="KW-0472">Membrane</keyword>
<dbReference type="GO" id="GO:0005886">
    <property type="term" value="C:plasma membrane"/>
    <property type="evidence" value="ECO:0007669"/>
    <property type="project" value="TreeGrafter"/>
</dbReference>
<feature type="compositionally biased region" description="Acidic residues" evidence="5">
    <location>
        <begin position="147"/>
        <end position="167"/>
    </location>
</feature>
<evidence type="ECO:0000313" key="9">
    <source>
        <dbReference type="Proteomes" id="UP000824037"/>
    </source>
</evidence>
<feature type="compositionally biased region" description="Acidic residues" evidence="5">
    <location>
        <begin position="181"/>
        <end position="192"/>
    </location>
</feature>
<sequence>MAHHFAPTVQRRTYRSFPLLALVTFGALLLAGLTALPAAAHSTLLSSTPEDGAELDEAPDAVVLTFNENITDLGTDIVISGPDGEDVAGGETEIDGPDVSRALGDALTAGEYSVTWRAVSADGHPIDGELTFTLTEDAVAAGAGAEESSEANESEEPTSETPDDATASEDAGAQENGSDGSDGDQADADASDAADAQAGAGPTDDGGTSGGQIALFVVIGLAVVGGVAALIVRMRRQQ</sequence>
<gene>
    <name evidence="8" type="ORF">H9815_19540</name>
</gene>
<keyword evidence="4" id="KW-0186">Copper</keyword>
<name>A0A9D2J641_9MICO</name>
<comment type="subcellular location">
    <subcellularLocation>
        <location evidence="1">Cell envelope</location>
    </subcellularLocation>
</comment>
<dbReference type="InterPro" id="IPR014755">
    <property type="entry name" value="Cu-Rt/internalin_Ig-like"/>
</dbReference>
<keyword evidence="6" id="KW-1133">Transmembrane helix</keyword>
<dbReference type="InterPro" id="IPR007348">
    <property type="entry name" value="CopC_dom"/>
</dbReference>
<dbReference type="SUPFAM" id="SSF81296">
    <property type="entry name" value="E set domains"/>
    <property type="match status" value="1"/>
</dbReference>
<organism evidence="8 9">
    <name type="scientific">Candidatus Ruania gallistercoris</name>
    <dbReference type="NCBI Taxonomy" id="2838746"/>
    <lineage>
        <taxon>Bacteria</taxon>
        <taxon>Bacillati</taxon>
        <taxon>Actinomycetota</taxon>
        <taxon>Actinomycetes</taxon>
        <taxon>Micrococcales</taxon>
        <taxon>Ruaniaceae</taxon>
        <taxon>Ruania</taxon>
    </lineage>
</organism>
<dbReference type="GO" id="GO:0030313">
    <property type="term" value="C:cell envelope"/>
    <property type="evidence" value="ECO:0007669"/>
    <property type="project" value="UniProtKB-SubCell"/>
</dbReference>
<evidence type="ECO:0000256" key="5">
    <source>
        <dbReference type="SAM" id="MobiDB-lite"/>
    </source>
</evidence>
<comment type="caution">
    <text evidence="8">The sequence shown here is derived from an EMBL/GenBank/DDBJ whole genome shotgun (WGS) entry which is preliminary data.</text>
</comment>
<feature type="transmembrane region" description="Helical" evidence="6">
    <location>
        <begin position="213"/>
        <end position="232"/>
    </location>
</feature>
<evidence type="ECO:0000256" key="2">
    <source>
        <dbReference type="ARBA" id="ARBA00022723"/>
    </source>
</evidence>
<feature type="region of interest" description="Disordered" evidence="5">
    <location>
        <begin position="140"/>
        <end position="208"/>
    </location>
</feature>
<keyword evidence="2" id="KW-0479">Metal-binding</keyword>